<evidence type="ECO:0000313" key="2">
    <source>
        <dbReference type="EMBL" id="QCG70012.1"/>
    </source>
</evidence>
<dbReference type="GeneID" id="40499486"/>
<keyword evidence="1" id="KW-1133">Transmembrane helix</keyword>
<keyword evidence="1" id="KW-0812">Transmembrane</keyword>
<feature type="transmembrane region" description="Helical" evidence="1">
    <location>
        <begin position="145"/>
        <end position="163"/>
    </location>
</feature>
<protein>
    <submittedName>
        <fullName evidence="2">Uncharacterized protein</fullName>
    </submittedName>
</protein>
<sequence length="368" mass="42090">MIQLLLIVPIIGSLLILPIQETETLFILNIFLYISILIFSLLLIQNSNSGVLGFRAKIFCQTNSIIEKIALLFIVFSIIIFFINLLFLITEYLNLKPSYLYVNDHKDTQDPVSWWPYGVPQSWGIIGSALAVYRLVPGSPRIKAIAALTTLGVIIPITVWFHAVENPIGFNRLIFSWMEYNRTSRRPGNVPTVVQDNELNPIIDKLTEQASTSHQNISSSNSISKSLVSDGNLFPDFSINSLINFFLKLFKPREVYGYLDDLMGLQLFIYILLLVIVISLIMLLSIYMLINIMLHNKDFIIKRFNNKFIIFYINYQNILGKISIFILPSIMMFGLIELVVGLHYLITHPLPLEELPIDLHTYISSKTK</sequence>
<name>A0A4D6SSM3_TAICA</name>
<evidence type="ECO:0000256" key="1">
    <source>
        <dbReference type="SAM" id="Phobius"/>
    </source>
</evidence>
<reference evidence="2" key="1">
    <citation type="journal article" name="Sci. Rep.">
        <title>The complete mitochondrial genome of medicinal fungus Taiwanofungus camphoratus reveals gene rearrangements and intron dynamics of Polyporales.</title>
        <authorList>
            <person name="Wang X."/>
            <person name="Jia L."/>
            <person name="Wang M."/>
            <person name="Yang H."/>
            <person name="Chen M."/>
            <person name="Li X."/>
            <person name="Liu H."/>
            <person name="Li Q."/>
            <person name="Liu N."/>
        </authorList>
    </citation>
    <scope>NUCLEOTIDE SEQUENCE</scope>
</reference>
<keyword evidence="2" id="KW-0496">Mitochondrion</keyword>
<feature type="transmembrane region" description="Helical" evidence="1">
    <location>
        <begin position="65"/>
        <end position="89"/>
    </location>
</feature>
<dbReference type="RefSeq" id="YP_009652974.1">
    <property type="nucleotide sequence ID" value="NC_042771.1"/>
</dbReference>
<gene>
    <name evidence="2" type="primary">orf368</name>
</gene>
<feature type="transmembrane region" description="Helical" evidence="1">
    <location>
        <begin position="114"/>
        <end position="133"/>
    </location>
</feature>
<proteinExistence type="predicted"/>
<feature type="transmembrane region" description="Helical" evidence="1">
    <location>
        <begin position="26"/>
        <end position="44"/>
    </location>
</feature>
<geneLocation type="mitochondrion" evidence="2"/>
<organism evidence="2">
    <name type="scientific">Taiwanofungus camphoratus</name>
    <name type="common">Poroid brown-rot fungus</name>
    <name type="synonym">Antrodia camphorata</name>
    <dbReference type="NCBI Taxonomy" id="2696576"/>
    <lineage>
        <taxon>Eukaryota</taxon>
        <taxon>Fungi</taxon>
        <taxon>Dikarya</taxon>
        <taxon>Basidiomycota</taxon>
        <taxon>Agaricomycotina</taxon>
        <taxon>Agaricomycetes</taxon>
        <taxon>Polyporales</taxon>
        <taxon>Taiwanofungaceae</taxon>
        <taxon>Taiwanofungus</taxon>
    </lineage>
</organism>
<accession>A0A4D6SSM3</accession>
<keyword evidence="1" id="KW-0472">Membrane</keyword>
<dbReference type="EMBL" id="MH745717">
    <property type="protein sequence ID" value="QCG70012.1"/>
    <property type="molecule type" value="Genomic_DNA"/>
</dbReference>
<feature type="transmembrane region" description="Helical" evidence="1">
    <location>
        <begin position="267"/>
        <end position="294"/>
    </location>
</feature>
<feature type="transmembrane region" description="Helical" evidence="1">
    <location>
        <begin position="324"/>
        <end position="346"/>
    </location>
</feature>
<dbReference type="AlphaFoldDB" id="A0A4D6SSM3"/>